<dbReference type="OrthoDB" id="3268246at2759"/>
<dbReference type="SMART" id="SM00913">
    <property type="entry name" value="IBN_N"/>
    <property type="match status" value="1"/>
</dbReference>
<dbReference type="GO" id="GO:0005635">
    <property type="term" value="C:nuclear envelope"/>
    <property type="evidence" value="ECO:0007669"/>
    <property type="project" value="EnsemblFungi"/>
</dbReference>
<reference evidence="9 10" key="1">
    <citation type="journal article" date="2016" name="Genome Biol. Evol.">
        <title>Divergent and convergent evolution of fungal pathogenicity.</title>
        <authorList>
            <person name="Shang Y."/>
            <person name="Xiao G."/>
            <person name="Zheng P."/>
            <person name="Cen K."/>
            <person name="Zhan S."/>
            <person name="Wang C."/>
        </authorList>
    </citation>
    <scope>NUCLEOTIDE SEQUENCE [LARGE SCALE GENOMIC DNA]</scope>
    <source>
        <strain evidence="9 10">RCEF 264</strain>
    </source>
</reference>
<evidence type="ECO:0000256" key="2">
    <source>
        <dbReference type="ARBA" id="ARBA00004496"/>
    </source>
</evidence>
<dbReference type="SUPFAM" id="SSF48371">
    <property type="entry name" value="ARM repeat"/>
    <property type="match status" value="1"/>
</dbReference>
<dbReference type="GO" id="GO:0061015">
    <property type="term" value="P:snRNA import into nucleus"/>
    <property type="evidence" value="ECO:0007669"/>
    <property type="project" value="EnsemblFungi"/>
</dbReference>
<comment type="caution">
    <text evidence="9">The sequence shown here is derived from an EMBL/GenBank/DDBJ whole genome shotgun (WGS) entry which is preliminary data.</text>
</comment>
<comment type="subcellular location">
    <subcellularLocation>
        <location evidence="2">Cytoplasm</location>
    </subcellularLocation>
    <subcellularLocation>
        <location evidence="1">Nucleus</location>
    </subcellularLocation>
</comment>
<dbReference type="PROSITE" id="PS50166">
    <property type="entry name" value="IMPORTIN_B_NT"/>
    <property type="match status" value="1"/>
</dbReference>
<evidence type="ECO:0000256" key="1">
    <source>
        <dbReference type="ARBA" id="ARBA00004123"/>
    </source>
</evidence>
<dbReference type="EMBL" id="AZHD01000004">
    <property type="protein sequence ID" value="OAA64503.1"/>
    <property type="molecule type" value="Genomic_DNA"/>
</dbReference>
<dbReference type="Pfam" id="PF03378">
    <property type="entry name" value="CAS_CSE1"/>
    <property type="match status" value="1"/>
</dbReference>
<dbReference type="Proteomes" id="UP000076874">
    <property type="component" value="Unassembled WGS sequence"/>
</dbReference>
<dbReference type="GO" id="GO:0046827">
    <property type="term" value="P:positive regulation of protein export from nucleus"/>
    <property type="evidence" value="ECO:0007669"/>
    <property type="project" value="EnsemblFungi"/>
</dbReference>
<dbReference type="PANTHER" id="PTHR10997:SF8">
    <property type="entry name" value="EXPORTIN-2"/>
    <property type="match status" value="1"/>
</dbReference>
<evidence type="ECO:0000313" key="10">
    <source>
        <dbReference type="Proteomes" id="UP000076874"/>
    </source>
</evidence>
<dbReference type="GO" id="GO:0032991">
    <property type="term" value="C:protein-containing complex"/>
    <property type="evidence" value="ECO:0007669"/>
    <property type="project" value="EnsemblFungi"/>
</dbReference>
<dbReference type="Pfam" id="PF08506">
    <property type="entry name" value="Cse1"/>
    <property type="match status" value="1"/>
</dbReference>
<comment type="similarity">
    <text evidence="3">Belongs to the XPO2/CSE1 family.</text>
</comment>
<sequence>MSDEINYIVQLLNSTSDPRTLKQVEAALRAEEAKPQFSIRLLQIIATPSIPLGTRVIAAIHFKNFIHSNYVDEDGNYKLPESEVQTIKQELVALMTSVPKNIQNQLAVAISNIADSDFWRRWDTLTTELSSRLTCDDPNVTKGVLEVAHSIFVRWRPLFRSDELFREIIHVADTFGESYINALRQVHQQIENNKGNPELLKAWFENMTLLIEILYDLSCQDLPPIIESNLDFIMGLLQFYLTYASPDSTAENKEAPTVVEEVKTEICEVLQLYTTKYDEDFGKYTETFAHTVLNLVATTGTEQRYDIFVSKALQFLTAVAASPRHAANFSSEEAVKLIIKAIILPNIQLRDSDMELFNDEPIEFIRRDLEGSDTDSRRRAATDFLRRLLENSEVLVTGVVSEYVELFLAKGQTDWKAKDTAIYLFLATAAKGTVTAAQGVKSVNQHVQIVEFFKNHVAADLLSNEANCEPIAKVDAIKYLHNFRSQLTKEDWQAAMAPLVESLNSDNYVIYTYAAIALERVLVLTDDAGVHLFSRAEIQPHAFAILDRLFKLIQQFDDALQQQENEFIMRCIVRVLIVIKDGVLPMGAHVLDRLMEITNTIRAKPSNPRFYYYHFEAIGALVRYSGAQIGGELEKKLWNPFMGILGFKVPGPDGKVPDDVKLMTEFAPYVLQIQSVIVEASPGAVLPSEYNELVQAVLEDVWQPPGLIPAWVRLLSALLPKVKDAIVSGGEIPRVLELFSKLFAMKKADQHAFDLLEAVVTSLPPVSLEPFFTDILRLVLKKLHINSPDSFKIRLVRLYHLVSAMGVENGWGADYFIRHVHALDNNPNNDLFRPLYPSYILPVTTQFARPVDRKLAVISYTKTVCDSKAFAEKYVKGRANTCLSLLDLLKNPPQVTSGVGDEVVNEADVDDIGFGIGYTPLNTCKRGPRDDFPEVENAKQWVGTFIKEANVRHNGEIFAFVAKDLQPEPQAALASYLA</sequence>
<dbReference type="GO" id="GO:0005829">
    <property type="term" value="C:cytosol"/>
    <property type="evidence" value="ECO:0007669"/>
    <property type="project" value="TreeGrafter"/>
</dbReference>
<dbReference type="STRING" id="1081102.A0A167X426"/>
<dbReference type="InterPro" id="IPR001494">
    <property type="entry name" value="Importin-beta_N"/>
</dbReference>
<keyword evidence="7" id="KW-0539">Nucleus</keyword>
<dbReference type="AlphaFoldDB" id="A0A167X426"/>
<evidence type="ECO:0000256" key="7">
    <source>
        <dbReference type="ARBA" id="ARBA00023242"/>
    </source>
</evidence>
<proteinExistence type="inferred from homology"/>
<keyword evidence="5" id="KW-0963">Cytoplasm</keyword>
<dbReference type="Pfam" id="PF03810">
    <property type="entry name" value="IBN_N"/>
    <property type="match status" value="1"/>
</dbReference>
<evidence type="ECO:0000259" key="8">
    <source>
        <dbReference type="PROSITE" id="PS50166"/>
    </source>
</evidence>
<evidence type="ECO:0000313" key="9">
    <source>
        <dbReference type="EMBL" id="OAA64503.1"/>
    </source>
</evidence>
<organism evidence="9 10">
    <name type="scientific">Niveomyces insectorum RCEF 264</name>
    <dbReference type="NCBI Taxonomy" id="1081102"/>
    <lineage>
        <taxon>Eukaryota</taxon>
        <taxon>Fungi</taxon>
        <taxon>Dikarya</taxon>
        <taxon>Ascomycota</taxon>
        <taxon>Pezizomycotina</taxon>
        <taxon>Sordariomycetes</taxon>
        <taxon>Hypocreomycetidae</taxon>
        <taxon>Hypocreales</taxon>
        <taxon>Cordycipitaceae</taxon>
        <taxon>Niveomyces</taxon>
    </lineage>
</organism>
<accession>A0A167X426</accession>
<dbReference type="GO" id="GO:0034399">
    <property type="term" value="C:nuclear periphery"/>
    <property type="evidence" value="ECO:0007669"/>
    <property type="project" value="EnsemblFungi"/>
</dbReference>
<dbReference type="InterPro" id="IPR016024">
    <property type="entry name" value="ARM-type_fold"/>
</dbReference>
<dbReference type="PANTHER" id="PTHR10997">
    <property type="entry name" value="IMPORTIN-7, 8, 11"/>
    <property type="match status" value="1"/>
</dbReference>
<keyword evidence="6" id="KW-0653">Protein transport</keyword>
<feature type="domain" description="Importin N-terminal" evidence="8">
    <location>
        <begin position="24"/>
        <end position="97"/>
    </location>
</feature>
<dbReference type="GO" id="GO:0005049">
    <property type="term" value="F:nuclear export signal receptor activity"/>
    <property type="evidence" value="ECO:0007669"/>
    <property type="project" value="EnsemblFungi"/>
</dbReference>
<dbReference type="InterPro" id="IPR005043">
    <property type="entry name" value="XPO2_C"/>
</dbReference>
<evidence type="ECO:0000256" key="3">
    <source>
        <dbReference type="ARBA" id="ARBA00008669"/>
    </source>
</evidence>
<dbReference type="InterPro" id="IPR011989">
    <property type="entry name" value="ARM-like"/>
</dbReference>
<dbReference type="GO" id="GO:0031267">
    <property type="term" value="F:small GTPase binding"/>
    <property type="evidence" value="ECO:0007669"/>
    <property type="project" value="InterPro"/>
</dbReference>
<name>A0A167X426_9HYPO</name>
<keyword evidence="4" id="KW-0813">Transport</keyword>
<dbReference type="GO" id="GO:0006606">
    <property type="term" value="P:protein import into nucleus"/>
    <property type="evidence" value="ECO:0007669"/>
    <property type="project" value="TreeGrafter"/>
</dbReference>
<gene>
    <name evidence="9" type="ORF">SPI_03150</name>
</gene>
<dbReference type="InterPro" id="IPR013713">
    <property type="entry name" value="XPO2_central"/>
</dbReference>
<keyword evidence="10" id="KW-1185">Reference proteome</keyword>
<evidence type="ECO:0000256" key="6">
    <source>
        <dbReference type="ARBA" id="ARBA00022927"/>
    </source>
</evidence>
<protein>
    <submittedName>
        <fullName evidence="9">Chromosome segregation protein</fullName>
    </submittedName>
</protein>
<evidence type="ECO:0000256" key="5">
    <source>
        <dbReference type="ARBA" id="ARBA00022490"/>
    </source>
</evidence>
<evidence type="ECO:0000256" key="4">
    <source>
        <dbReference type="ARBA" id="ARBA00022448"/>
    </source>
</evidence>
<dbReference type="GO" id="GO:0006611">
    <property type="term" value="P:protein export from nucleus"/>
    <property type="evidence" value="ECO:0007669"/>
    <property type="project" value="EnsemblFungi"/>
</dbReference>
<dbReference type="Gene3D" id="1.25.10.10">
    <property type="entry name" value="Leucine-rich Repeat Variant"/>
    <property type="match status" value="1"/>
</dbReference>